<evidence type="ECO:0000256" key="7">
    <source>
        <dbReference type="ARBA" id="ARBA00022958"/>
    </source>
</evidence>
<protein>
    <recommendedName>
        <fullName evidence="11">Potassium-transporting ATPase KdpC subunit</fullName>
    </recommendedName>
    <alternativeName>
        <fullName evidence="11">ATP phosphohydrolase [potassium-transporting] C chain</fullName>
    </alternativeName>
    <alternativeName>
        <fullName evidence="11">Potassium-binding and translocating subunit C</fullName>
    </alternativeName>
    <alternativeName>
        <fullName evidence="11">Potassium-translocating ATPase C chain</fullName>
    </alternativeName>
</protein>
<keyword evidence="1 11" id="KW-0813">Transport</keyword>
<evidence type="ECO:0000256" key="2">
    <source>
        <dbReference type="ARBA" id="ARBA00022475"/>
    </source>
</evidence>
<evidence type="ECO:0000256" key="1">
    <source>
        <dbReference type="ARBA" id="ARBA00022448"/>
    </source>
</evidence>
<evidence type="ECO:0000256" key="9">
    <source>
        <dbReference type="ARBA" id="ARBA00023065"/>
    </source>
</evidence>
<dbReference type="EMBL" id="CP011005">
    <property type="protein sequence ID" value="AJT41816.1"/>
    <property type="molecule type" value="Genomic_DNA"/>
</dbReference>
<dbReference type="PANTHER" id="PTHR30042">
    <property type="entry name" value="POTASSIUM-TRANSPORTING ATPASE C CHAIN"/>
    <property type="match status" value="1"/>
</dbReference>
<dbReference type="Proteomes" id="UP000061839">
    <property type="component" value="Chromosome"/>
</dbReference>
<keyword evidence="9 11" id="KW-0406">Ion transport</keyword>
<dbReference type="STRING" id="1618207.UM93_10350"/>
<evidence type="ECO:0000256" key="6">
    <source>
        <dbReference type="ARBA" id="ARBA00022840"/>
    </source>
</evidence>
<organism evidence="12 13">
    <name type="scientific">Psychromicrobium lacuslunae</name>
    <dbReference type="NCBI Taxonomy" id="1618207"/>
    <lineage>
        <taxon>Bacteria</taxon>
        <taxon>Bacillati</taxon>
        <taxon>Actinomycetota</taxon>
        <taxon>Actinomycetes</taxon>
        <taxon>Micrococcales</taxon>
        <taxon>Micrococcaceae</taxon>
        <taxon>Psychromicrobium</taxon>
    </lineage>
</organism>
<dbReference type="GO" id="GO:0008556">
    <property type="term" value="F:P-type potassium transmembrane transporter activity"/>
    <property type="evidence" value="ECO:0007669"/>
    <property type="project" value="InterPro"/>
</dbReference>
<dbReference type="HOGENOM" id="CLU_077094_0_0_11"/>
<dbReference type="NCBIfam" id="TIGR00681">
    <property type="entry name" value="kdpC"/>
    <property type="match status" value="1"/>
</dbReference>
<evidence type="ECO:0000256" key="8">
    <source>
        <dbReference type="ARBA" id="ARBA00022989"/>
    </source>
</evidence>
<keyword evidence="2 11" id="KW-1003">Cell membrane</keyword>
<dbReference type="Pfam" id="PF02669">
    <property type="entry name" value="KdpC"/>
    <property type="match status" value="1"/>
</dbReference>
<dbReference type="GO" id="GO:0005524">
    <property type="term" value="F:ATP binding"/>
    <property type="evidence" value="ECO:0007669"/>
    <property type="project" value="UniProtKB-UniRule"/>
</dbReference>
<proteinExistence type="inferred from homology"/>
<keyword evidence="3 11" id="KW-0633">Potassium transport</keyword>
<dbReference type="KEGG" id="ari:UM93_10350"/>
<comment type="subcellular location">
    <subcellularLocation>
        <location evidence="11">Cell membrane</location>
        <topology evidence="11">Single-pass membrane protein</topology>
    </subcellularLocation>
</comment>
<dbReference type="PIRSF" id="PIRSF001296">
    <property type="entry name" value="K_ATPase_KdpC"/>
    <property type="match status" value="1"/>
</dbReference>
<dbReference type="RefSeq" id="WP_045075430.1">
    <property type="nucleotide sequence ID" value="NZ_CP011005.1"/>
</dbReference>
<evidence type="ECO:0000313" key="13">
    <source>
        <dbReference type="Proteomes" id="UP000061839"/>
    </source>
</evidence>
<comment type="similarity">
    <text evidence="11">Belongs to the KdpC family.</text>
</comment>
<dbReference type="PATRIC" id="fig|1618207.4.peg.2100"/>
<evidence type="ECO:0000256" key="5">
    <source>
        <dbReference type="ARBA" id="ARBA00022741"/>
    </source>
</evidence>
<accession>A0A0D4C0C3</accession>
<keyword evidence="10 11" id="KW-0472">Membrane</keyword>
<dbReference type="InterPro" id="IPR003820">
    <property type="entry name" value="KdpC"/>
</dbReference>
<keyword evidence="13" id="KW-1185">Reference proteome</keyword>
<comment type="function">
    <text evidence="11">Part of the high-affinity ATP-driven potassium transport (or Kdp) system, which catalyzes the hydrolysis of ATP coupled with the electrogenic transport of potassium into the cytoplasm. This subunit acts as a catalytic chaperone that increases the ATP-binding affinity of the ATP-hydrolyzing subunit KdpB by the formation of a transient KdpB/KdpC/ATP ternary complex.</text>
</comment>
<evidence type="ECO:0000256" key="3">
    <source>
        <dbReference type="ARBA" id="ARBA00022538"/>
    </source>
</evidence>
<dbReference type="OrthoDB" id="9788285at2"/>
<dbReference type="HAMAP" id="MF_00276">
    <property type="entry name" value="KdpC"/>
    <property type="match status" value="1"/>
</dbReference>
<sequence length="198" mass="20629">MNSFSAYLRQFGTALRFLLLATAVLGVIYPLAVWGVGQLAAPSQANGSLVQVAGQPAASSLIAQSPEDGLGQKWFHPRPSAVSWNPLSSSASNLGPNDPKLVEAISQLRQQVAQTESVDATQVPIDAVTASGSGLDPQISLAYAQLQVPRIAQATGVSQTELQGLIKSRTTSGLESLLGQESVNVTLLNLDLAAKGVR</sequence>
<evidence type="ECO:0000256" key="4">
    <source>
        <dbReference type="ARBA" id="ARBA00022692"/>
    </source>
</evidence>
<reference evidence="12 13" key="1">
    <citation type="journal article" date="2015" name="Genome Announc.">
        <title>Complete Genome Sequencing of Protease-Producing Novel Arthrobacter sp. Strain IHBB 11108 Using PacBio Single-Molecule Real-Time Sequencing Technology.</title>
        <authorList>
            <person name="Kiran S."/>
            <person name="Swarnkar M.K."/>
            <person name="Pal M."/>
            <person name="Thakur R."/>
            <person name="Tewari R."/>
            <person name="Singh A.K."/>
            <person name="Gulati A."/>
        </authorList>
    </citation>
    <scope>NUCLEOTIDE SEQUENCE [LARGE SCALE GENOMIC DNA]</scope>
    <source>
        <strain evidence="12 13">IHBB 11108</strain>
    </source>
</reference>
<gene>
    <name evidence="11" type="primary">kdpC</name>
    <name evidence="12" type="ORF">UM93_10350</name>
</gene>
<evidence type="ECO:0000256" key="11">
    <source>
        <dbReference type="HAMAP-Rule" id="MF_00276"/>
    </source>
</evidence>
<dbReference type="AlphaFoldDB" id="A0A0D4C0C3"/>
<keyword evidence="5 11" id="KW-0547">Nucleotide-binding</keyword>
<dbReference type="PANTHER" id="PTHR30042:SF2">
    <property type="entry name" value="POTASSIUM-TRANSPORTING ATPASE KDPC SUBUNIT"/>
    <property type="match status" value="1"/>
</dbReference>
<keyword evidence="7 11" id="KW-0630">Potassium</keyword>
<comment type="subunit">
    <text evidence="11">The system is composed of three essential subunits: KdpA, KdpB and KdpC.</text>
</comment>
<keyword evidence="4 11" id="KW-0812">Transmembrane</keyword>
<evidence type="ECO:0000256" key="10">
    <source>
        <dbReference type="ARBA" id="ARBA00023136"/>
    </source>
</evidence>
<dbReference type="GO" id="GO:0005886">
    <property type="term" value="C:plasma membrane"/>
    <property type="evidence" value="ECO:0007669"/>
    <property type="project" value="UniProtKB-SubCell"/>
</dbReference>
<keyword evidence="8 11" id="KW-1133">Transmembrane helix</keyword>
<evidence type="ECO:0000313" key="12">
    <source>
        <dbReference type="EMBL" id="AJT41816.1"/>
    </source>
</evidence>
<keyword evidence="6 11" id="KW-0067">ATP-binding</keyword>
<name>A0A0D4C0C3_9MICC</name>